<reference evidence="2 3" key="1">
    <citation type="submission" date="2019-03" db="EMBL/GenBank/DDBJ databases">
        <title>Genomics of glacier-inhabiting Cryobacterium strains.</title>
        <authorList>
            <person name="Liu Q."/>
            <person name="Xin Y.-H."/>
        </authorList>
    </citation>
    <scope>NUCLEOTIDE SEQUENCE [LARGE SCALE GENOMIC DNA]</scope>
    <source>
        <strain evidence="2 3">RHLT2-21</strain>
    </source>
</reference>
<keyword evidence="3" id="KW-1185">Reference proteome</keyword>
<dbReference type="EMBL" id="SOFM01000021">
    <property type="protein sequence ID" value="TFC04631.1"/>
    <property type="molecule type" value="Genomic_DNA"/>
</dbReference>
<organism evidence="2 3">
    <name type="scientific">Cryobacterium mannosilyticum</name>
    <dbReference type="NCBI Taxonomy" id="1259190"/>
    <lineage>
        <taxon>Bacteria</taxon>
        <taxon>Bacillati</taxon>
        <taxon>Actinomycetota</taxon>
        <taxon>Actinomycetes</taxon>
        <taxon>Micrococcales</taxon>
        <taxon>Microbacteriaceae</taxon>
        <taxon>Cryobacterium</taxon>
    </lineage>
</organism>
<comment type="caution">
    <text evidence="2">The sequence shown here is derived from an EMBL/GenBank/DDBJ whole genome shotgun (WGS) entry which is preliminary data.</text>
</comment>
<dbReference type="RefSeq" id="WP_134508301.1">
    <property type="nucleotide sequence ID" value="NZ_SOFM01000021.1"/>
</dbReference>
<evidence type="ECO:0000313" key="2">
    <source>
        <dbReference type="EMBL" id="TFC04631.1"/>
    </source>
</evidence>
<dbReference type="SMART" id="SM00731">
    <property type="entry name" value="SprT"/>
    <property type="match status" value="1"/>
</dbReference>
<dbReference type="Proteomes" id="UP000297643">
    <property type="component" value="Unassembled WGS sequence"/>
</dbReference>
<feature type="domain" description="SprT-like" evidence="1">
    <location>
        <begin position="1"/>
        <end position="140"/>
    </location>
</feature>
<dbReference type="Gene3D" id="3.30.2010.10">
    <property type="entry name" value="Metalloproteases ('zincins'), catalytic domain"/>
    <property type="match status" value="1"/>
</dbReference>
<protein>
    <submittedName>
        <fullName evidence="2">M48 family peptidase</fullName>
    </submittedName>
</protein>
<accession>A0A4V3ID33</accession>
<proteinExistence type="predicted"/>
<dbReference type="AlphaFoldDB" id="A0A4V3ID33"/>
<dbReference type="Pfam" id="PF10263">
    <property type="entry name" value="SprT-like"/>
    <property type="match status" value="1"/>
</dbReference>
<dbReference type="InterPro" id="IPR006640">
    <property type="entry name" value="SprT-like_domain"/>
</dbReference>
<sequence length="167" mass="18654">MADLDRVRRWADALIALHLDLTWTFAFDNAKKRAGLCNYTVRRITVSRYLAARYDDDEVHQILLHEVAHALAGPRAGHGPKWKAVASGLGYDGKRTHDGEIADELAPWVGVCPAGHIHYRYRQPTRAFACGLCGRGFNRAHLIKWNRREITAAARRRAAAATGTGTR</sequence>
<name>A0A4V3ID33_9MICO</name>
<gene>
    <name evidence="2" type="ORF">E3O32_07910</name>
</gene>
<evidence type="ECO:0000259" key="1">
    <source>
        <dbReference type="SMART" id="SM00731"/>
    </source>
</evidence>
<dbReference type="GO" id="GO:0006950">
    <property type="term" value="P:response to stress"/>
    <property type="evidence" value="ECO:0007669"/>
    <property type="project" value="UniProtKB-ARBA"/>
</dbReference>
<evidence type="ECO:0000313" key="3">
    <source>
        <dbReference type="Proteomes" id="UP000297643"/>
    </source>
</evidence>